<dbReference type="AlphaFoldDB" id="A0ABD2W2V0"/>
<keyword evidence="3" id="KW-1185">Reference proteome</keyword>
<protein>
    <submittedName>
        <fullName evidence="2">Uncharacterized protein</fullName>
    </submittedName>
</protein>
<proteinExistence type="predicted"/>
<evidence type="ECO:0000313" key="2">
    <source>
        <dbReference type="EMBL" id="KAL3387198.1"/>
    </source>
</evidence>
<comment type="caution">
    <text evidence="2">The sequence shown here is derived from an EMBL/GenBank/DDBJ whole genome shotgun (WGS) entry which is preliminary data.</text>
</comment>
<sequence>MENFKSTSRYTAQQRAHQQARARTHGCVRICAYNNNMPSFYDAQLAKWKKELYTVLTIFSTSWNERER</sequence>
<name>A0ABD2W2V0_9HYME</name>
<feature type="region of interest" description="Disordered" evidence="1">
    <location>
        <begin position="1"/>
        <end position="21"/>
    </location>
</feature>
<gene>
    <name evidence="2" type="ORF">TKK_017508</name>
</gene>
<dbReference type="Proteomes" id="UP001627154">
    <property type="component" value="Unassembled WGS sequence"/>
</dbReference>
<evidence type="ECO:0000313" key="3">
    <source>
        <dbReference type="Proteomes" id="UP001627154"/>
    </source>
</evidence>
<reference evidence="2 3" key="1">
    <citation type="journal article" date="2024" name="bioRxiv">
        <title>A reference genome for Trichogramma kaykai: A tiny desert-dwelling parasitoid wasp with competing sex-ratio distorters.</title>
        <authorList>
            <person name="Culotta J."/>
            <person name="Lindsey A.R."/>
        </authorList>
    </citation>
    <scope>NUCLEOTIDE SEQUENCE [LARGE SCALE GENOMIC DNA]</scope>
    <source>
        <strain evidence="2 3">KSX58</strain>
    </source>
</reference>
<dbReference type="EMBL" id="JBJJXI010000139">
    <property type="protein sequence ID" value="KAL3387198.1"/>
    <property type="molecule type" value="Genomic_DNA"/>
</dbReference>
<accession>A0ABD2W2V0</accession>
<evidence type="ECO:0000256" key="1">
    <source>
        <dbReference type="SAM" id="MobiDB-lite"/>
    </source>
</evidence>
<organism evidence="2 3">
    <name type="scientific">Trichogramma kaykai</name>
    <dbReference type="NCBI Taxonomy" id="54128"/>
    <lineage>
        <taxon>Eukaryota</taxon>
        <taxon>Metazoa</taxon>
        <taxon>Ecdysozoa</taxon>
        <taxon>Arthropoda</taxon>
        <taxon>Hexapoda</taxon>
        <taxon>Insecta</taxon>
        <taxon>Pterygota</taxon>
        <taxon>Neoptera</taxon>
        <taxon>Endopterygota</taxon>
        <taxon>Hymenoptera</taxon>
        <taxon>Apocrita</taxon>
        <taxon>Proctotrupomorpha</taxon>
        <taxon>Chalcidoidea</taxon>
        <taxon>Trichogrammatidae</taxon>
        <taxon>Trichogramma</taxon>
    </lineage>
</organism>